<dbReference type="Proteomes" id="UP000295087">
    <property type="component" value="Unassembled WGS sequence"/>
</dbReference>
<dbReference type="InterPro" id="IPR043767">
    <property type="entry name" value="DUF5713"/>
</dbReference>
<dbReference type="AlphaFoldDB" id="A0A4R6PL90"/>
<reference evidence="1 2" key="1">
    <citation type="submission" date="2019-03" db="EMBL/GenBank/DDBJ databases">
        <title>Genomic Encyclopedia of Type Strains, Phase IV (KMG-IV): sequencing the most valuable type-strain genomes for metagenomic binning, comparative biology and taxonomic classification.</title>
        <authorList>
            <person name="Goeker M."/>
        </authorList>
    </citation>
    <scope>NUCLEOTIDE SEQUENCE [LARGE SCALE GENOMIC DNA]</scope>
    <source>
        <strain evidence="1 2">DSM 44496</strain>
    </source>
</reference>
<sequence>MIGDRAVVGGAVHDRRMPITNRQMAGHPFLREMYGDPYYPDVVLDRCKAVLLRLCETIESERPSDLAALYVLTRGATAEFNDLEAEFEAAGSEIETVAREVIADDFCAIASAYGFPNADSEELLAGRDW</sequence>
<evidence type="ECO:0000313" key="2">
    <source>
        <dbReference type="Proteomes" id="UP000295087"/>
    </source>
</evidence>
<evidence type="ECO:0000313" key="1">
    <source>
        <dbReference type="EMBL" id="TDP38423.1"/>
    </source>
</evidence>
<accession>A0A4R6PL90</accession>
<organism evidence="1 2">
    <name type="scientific">Nocardia ignorata</name>
    <dbReference type="NCBI Taxonomy" id="145285"/>
    <lineage>
        <taxon>Bacteria</taxon>
        <taxon>Bacillati</taxon>
        <taxon>Actinomycetota</taxon>
        <taxon>Actinomycetes</taxon>
        <taxon>Mycobacteriales</taxon>
        <taxon>Nocardiaceae</taxon>
        <taxon>Nocardia</taxon>
    </lineage>
</organism>
<comment type="caution">
    <text evidence="1">The sequence shown here is derived from an EMBL/GenBank/DDBJ whole genome shotgun (WGS) entry which is preliminary data.</text>
</comment>
<keyword evidence="2" id="KW-1185">Reference proteome</keyword>
<name>A0A4R6PL90_NOCIG</name>
<proteinExistence type="predicted"/>
<gene>
    <name evidence="1" type="ORF">DFR75_10378</name>
</gene>
<dbReference type="Pfam" id="PF18977">
    <property type="entry name" value="DUF5713"/>
    <property type="match status" value="1"/>
</dbReference>
<dbReference type="EMBL" id="SNXK01000003">
    <property type="protein sequence ID" value="TDP38423.1"/>
    <property type="molecule type" value="Genomic_DNA"/>
</dbReference>
<protein>
    <submittedName>
        <fullName evidence="1">Uncharacterized protein</fullName>
    </submittedName>
</protein>